<comment type="caution">
    <text evidence="1">The sequence shown here is derived from an EMBL/GenBank/DDBJ whole genome shotgun (WGS) entry which is preliminary data.</text>
</comment>
<reference evidence="1 2" key="1">
    <citation type="submission" date="2024-02" db="EMBL/GenBank/DDBJ databases">
        <authorList>
            <person name="Chen Y."/>
            <person name="Shah S."/>
            <person name="Dougan E. K."/>
            <person name="Thang M."/>
            <person name="Chan C."/>
        </authorList>
    </citation>
    <scope>NUCLEOTIDE SEQUENCE [LARGE SCALE GENOMIC DNA]</scope>
</reference>
<organism evidence="1 2">
    <name type="scientific">Durusdinium trenchii</name>
    <dbReference type="NCBI Taxonomy" id="1381693"/>
    <lineage>
        <taxon>Eukaryota</taxon>
        <taxon>Sar</taxon>
        <taxon>Alveolata</taxon>
        <taxon>Dinophyceae</taxon>
        <taxon>Suessiales</taxon>
        <taxon>Symbiodiniaceae</taxon>
        <taxon>Durusdinium</taxon>
    </lineage>
</organism>
<feature type="non-terminal residue" evidence="1">
    <location>
        <position position="1"/>
    </location>
</feature>
<name>A0ABP0LIA0_9DINO</name>
<dbReference type="Proteomes" id="UP001642484">
    <property type="component" value="Unassembled WGS sequence"/>
</dbReference>
<evidence type="ECO:0000313" key="2">
    <source>
        <dbReference type="Proteomes" id="UP001642484"/>
    </source>
</evidence>
<dbReference type="EMBL" id="CAXAMN010012747">
    <property type="protein sequence ID" value="CAK9038908.1"/>
    <property type="molecule type" value="Genomic_DNA"/>
</dbReference>
<evidence type="ECO:0000313" key="1">
    <source>
        <dbReference type="EMBL" id="CAK9038908.1"/>
    </source>
</evidence>
<feature type="non-terminal residue" evidence="1">
    <location>
        <position position="122"/>
    </location>
</feature>
<protein>
    <submittedName>
        <fullName evidence="1">Uncharacterized protein</fullName>
    </submittedName>
</protein>
<proteinExistence type="predicted"/>
<gene>
    <name evidence="1" type="ORF">CCMP2556_LOCUS21205</name>
</gene>
<accession>A0ABP0LIA0</accession>
<keyword evidence="2" id="KW-1185">Reference proteome</keyword>
<sequence>VSTVRLSVPIGIGGTPLIIRTSLIKEEDGAPNMQAIIDLGCNVLHLPTIQQDVPLRVDVTGQLVIAVDEYPATGWPPGLMTRVDLYPGAIFTNRVQRHQHRDAKSFAARAAKSCSWPQLQSG</sequence>